<dbReference type="Proteomes" id="UP001239795">
    <property type="component" value="Unassembled WGS sequence"/>
</dbReference>
<keyword evidence="1" id="KW-1133">Transmembrane helix</keyword>
<feature type="transmembrane region" description="Helical" evidence="1">
    <location>
        <begin position="94"/>
        <end position="120"/>
    </location>
</feature>
<sequence length="145" mass="16439">MFEPAPAWLTSRPGVFLVSWLLHVSSTLSFACSWDWLLDKFRPKGVNSLSLSCSPIFPIPAKSASIPYLWTLDQSIDPSVKRPKLPPRVPPPGFISFFPGFFFCIALLHTAYFSSFSVHLSRILREPRGMQTQTPTQTREEPNRD</sequence>
<evidence type="ECO:0000256" key="1">
    <source>
        <dbReference type="SAM" id="Phobius"/>
    </source>
</evidence>
<dbReference type="AlphaFoldDB" id="A0AAI9UW41"/>
<name>A0AAI9UW41_9PEZI</name>
<keyword evidence="1" id="KW-0812">Transmembrane</keyword>
<organism evidence="2 3">
    <name type="scientific">Colletotrichum melonis</name>
    <dbReference type="NCBI Taxonomy" id="1209925"/>
    <lineage>
        <taxon>Eukaryota</taxon>
        <taxon>Fungi</taxon>
        <taxon>Dikarya</taxon>
        <taxon>Ascomycota</taxon>
        <taxon>Pezizomycotina</taxon>
        <taxon>Sordariomycetes</taxon>
        <taxon>Hypocreomycetidae</taxon>
        <taxon>Glomerellales</taxon>
        <taxon>Glomerellaceae</taxon>
        <taxon>Colletotrichum</taxon>
        <taxon>Colletotrichum acutatum species complex</taxon>
    </lineage>
</organism>
<comment type="caution">
    <text evidence="2">The sequence shown here is derived from an EMBL/GenBank/DDBJ whole genome shotgun (WGS) entry which is preliminary data.</text>
</comment>
<keyword evidence="1" id="KW-0472">Membrane</keyword>
<evidence type="ECO:0000313" key="3">
    <source>
        <dbReference type="Proteomes" id="UP001239795"/>
    </source>
</evidence>
<protein>
    <submittedName>
        <fullName evidence="2">Uncharacterized protein</fullName>
    </submittedName>
</protein>
<evidence type="ECO:0000313" key="2">
    <source>
        <dbReference type="EMBL" id="KAK1465870.1"/>
    </source>
</evidence>
<keyword evidence="3" id="KW-1185">Reference proteome</keyword>
<dbReference type="EMBL" id="MLGG01000004">
    <property type="protein sequence ID" value="KAK1465870.1"/>
    <property type="molecule type" value="Genomic_DNA"/>
</dbReference>
<proteinExistence type="predicted"/>
<accession>A0AAI9UW41</accession>
<gene>
    <name evidence="2" type="ORF">CMEL01_11862</name>
</gene>
<reference evidence="2 3" key="1">
    <citation type="submission" date="2016-10" db="EMBL/GenBank/DDBJ databases">
        <title>The genome sequence of Colletotrichum fioriniae PJ7.</title>
        <authorList>
            <person name="Baroncelli R."/>
        </authorList>
    </citation>
    <scope>NUCLEOTIDE SEQUENCE [LARGE SCALE GENOMIC DNA]</scope>
    <source>
        <strain evidence="2">Col 31</strain>
    </source>
</reference>